<dbReference type="EMBL" id="QPFP01000012">
    <property type="protein sequence ID" value="TEB33393.1"/>
    <property type="molecule type" value="Genomic_DNA"/>
</dbReference>
<evidence type="ECO:0000256" key="2">
    <source>
        <dbReference type="ARBA" id="ARBA00022737"/>
    </source>
</evidence>
<reference evidence="6 7" key="1">
    <citation type="journal article" date="2019" name="Nat. Ecol. Evol.">
        <title>Megaphylogeny resolves global patterns of mushroom evolution.</title>
        <authorList>
            <person name="Varga T."/>
            <person name="Krizsan K."/>
            <person name="Foldi C."/>
            <person name="Dima B."/>
            <person name="Sanchez-Garcia M."/>
            <person name="Sanchez-Ramirez S."/>
            <person name="Szollosi G.J."/>
            <person name="Szarkandi J.G."/>
            <person name="Papp V."/>
            <person name="Albert L."/>
            <person name="Andreopoulos W."/>
            <person name="Angelini C."/>
            <person name="Antonin V."/>
            <person name="Barry K.W."/>
            <person name="Bougher N.L."/>
            <person name="Buchanan P."/>
            <person name="Buyck B."/>
            <person name="Bense V."/>
            <person name="Catcheside P."/>
            <person name="Chovatia M."/>
            <person name="Cooper J."/>
            <person name="Damon W."/>
            <person name="Desjardin D."/>
            <person name="Finy P."/>
            <person name="Geml J."/>
            <person name="Haridas S."/>
            <person name="Hughes K."/>
            <person name="Justo A."/>
            <person name="Karasinski D."/>
            <person name="Kautmanova I."/>
            <person name="Kiss B."/>
            <person name="Kocsube S."/>
            <person name="Kotiranta H."/>
            <person name="LaButti K.M."/>
            <person name="Lechner B.E."/>
            <person name="Liimatainen K."/>
            <person name="Lipzen A."/>
            <person name="Lukacs Z."/>
            <person name="Mihaltcheva S."/>
            <person name="Morgado L.N."/>
            <person name="Niskanen T."/>
            <person name="Noordeloos M.E."/>
            <person name="Ohm R.A."/>
            <person name="Ortiz-Santana B."/>
            <person name="Ovrebo C."/>
            <person name="Racz N."/>
            <person name="Riley R."/>
            <person name="Savchenko A."/>
            <person name="Shiryaev A."/>
            <person name="Soop K."/>
            <person name="Spirin V."/>
            <person name="Szebenyi C."/>
            <person name="Tomsovsky M."/>
            <person name="Tulloss R.E."/>
            <person name="Uehling J."/>
            <person name="Grigoriev I.V."/>
            <person name="Vagvolgyi C."/>
            <person name="Papp T."/>
            <person name="Martin F.M."/>
            <person name="Miettinen O."/>
            <person name="Hibbett D.S."/>
            <person name="Nagy L.G."/>
        </authorList>
    </citation>
    <scope>NUCLEOTIDE SEQUENCE [LARGE SCALE GENOMIC DNA]</scope>
    <source>
        <strain evidence="6 7">FP101781</strain>
    </source>
</reference>
<dbReference type="Proteomes" id="UP000298030">
    <property type="component" value="Unassembled WGS sequence"/>
</dbReference>
<dbReference type="SMART" id="SM00564">
    <property type="entry name" value="PQQ"/>
    <property type="match status" value="6"/>
</dbReference>
<feature type="repeat" description="WD" evidence="3">
    <location>
        <begin position="925"/>
        <end position="956"/>
    </location>
</feature>
<feature type="repeat" description="WD" evidence="3">
    <location>
        <begin position="1355"/>
        <end position="1389"/>
    </location>
</feature>
<proteinExistence type="predicted"/>
<dbReference type="PRINTS" id="PR00320">
    <property type="entry name" value="GPROTEINBRPT"/>
</dbReference>
<feature type="domain" description="WDR90 4th beta-propeller" evidence="4">
    <location>
        <begin position="803"/>
        <end position="929"/>
    </location>
</feature>
<gene>
    <name evidence="6" type="ORF">FA13DRAFT_1686147</name>
</gene>
<evidence type="ECO:0000259" key="4">
    <source>
        <dbReference type="Pfam" id="PF23342"/>
    </source>
</evidence>
<accession>A0A4Y7TGU0</accession>
<dbReference type="InterPro" id="IPR018391">
    <property type="entry name" value="PQQ_b-propeller_rpt"/>
</dbReference>
<feature type="repeat" description="WD" evidence="3">
    <location>
        <begin position="1055"/>
        <end position="1087"/>
    </location>
</feature>
<comment type="caution">
    <text evidence="6">The sequence shown here is derived from an EMBL/GenBank/DDBJ whole genome shotgun (WGS) entry which is preliminary data.</text>
</comment>
<dbReference type="InterPro" id="IPR050349">
    <property type="entry name" value="WD_LIS1/nudF_dynein_reg"/>
</dbReference>
<feature type="repeat" description="WD" evidence="3">
    <location>
        <begin position="1103"/>
        <end position="1144"/>
    </location>
</feature>
<keyword evidence="1 3" id="KW-0853">WD repeat</keyword>
<feature type="repeat" description="WD" evidence="3">
    <location>
        <begin position="804"/>
        <end position="838"/>
    </location>
</feature>
<dbReference type="STRING" id="71717.A0A4Y7TGU0"/>
<organism evidence="6 7">
    <name type="scientific">Coprinellus micaceus</name>
    <name type="common">Glistening ink-cap mushroom</name>
    <name type="synonym">Coprinus micaceus</name>
    <dbReference type="NCBI Taxonomy" id="71717"/>
    <lineage>
        <taxon>Eukaryota</taxon>
        <taxon>Fungi</taxon>
        <taxon>Dikarya</taxon>
        <taxon>Basidiomycota</taxon>
        <taxon>Agaricomycotina</taxon>
        <taxon>Agaricomycetes</taxon>
        <taxon>Agaricomycetidae</taxon>
        <taxon>Agaricales</taxon>
        <taxon>Agaricineae</taxon>
        <taxon>Psathyrellaceae</taxon>
        <taxon>Coprinellus</taxon>
    </lineage>
</organism>
<feature type="domain" description="Nephrocystin 3-like N-terminal" evidence="5">
    <location>
        <begin position="235"/>
        <end position="401"/>
    </location>
</feature>
<dbReference type="Pfam" id="PF24883">
    <property type="entry name" value="NPHP3_N"/>
    <property type="match status" value="1"/>
</dbReference>
<dbReference type="SUPFAM" id="SSF50978">
    <property type="entry name" value="WD40 repeat-like"/>
    <property type="match status" value="2"/>
</dbReference>
<dbReference type="PROSITE" id="PS00678">
    <property type="entry name" value="WD_REPEATS_1"/>
    <property type="match status" value="6"/>
</dbReference>
<evidence type="ECO:0000259" key="5">
    <source>
        <dbReference type="Pfam" id="PF24883"/>
    </source>
</evidence>
<dbReference type="Gene3D" id="2.130.10.10">
    <property type="entry name" value="YVTN repeat-like/Quinoprotein amine dehydrogenase"/>
    <property type="match status" value="7"/>
</dbReference>
<dbReference type="OrthoDB" id="3266532at2759"/>
<dbReference type="PROSITE" id="PS50294">
    <property type="entry name" value="WD_REPEATS_REGION"/>
    <property type="match status" value="13"/>
</dbReference>
<feature type="repeat" description="WD" evidence="3">
    <location>
        <begin position="1229"/>
        <end position="1270"/>
    </location>
</feature>
<feature type="repeat" description="WD" evidence="3">
    <location>
        <begin position="883"/>
        <end position="924"/>
    </location>
</feature>
<evidence type="ECO:0000313" key="7">
    <source>
        <dbReference type="Proteomes" id="UP000298030"/>
    </source>
</evidence>
<dbReference type="InterPro" id="IPR056884">
    <property type="entry name" value="NPHP3-like_N"/>
</dbReference>
<dbReference type="PROSITE" id="PS50082">
    <property type="entry name" value="WD_REPEATS_2"/>
    <property type="match status" value="13"/>
</dbReference>
<dbReference type="InterPro" id="IPR001680">
    <property type="entry name" value="WD40_rpt"/>
</dbReference>
<feature type="repeat" description="WD" evidence="3">
    <location>
        <begin position="1186"/>
        <end position="1227"/>
    </location>
</feature>
<name>A0A4Y7TGU0_COPMI</name>
<dbReference type="InterPro" id="IPR019775">
    <property type="entry name" value="WD40_repeat_CS"/>
</dbReference>
<dbReference type="SUPFAM" id="SSF52540">
    <property type="entry name" value="P-loop containing nucleoside triphosphate hydrolases"/>
    <property type="match status" value="1"/>
</dbReference>
<dbReference type="InterPro" id="IPR027417">
    <property type="entry name" value="P-loop_NTPase"/>
</dbReference>
<dbReference type="PANTHER" id="PTHR44129">
    <property type="entry name" value="WD REPEAT-CONTAINING PROTEIN POP1"/>
    <property type="match status" value="1"/>
</dbReference>
<sequence length="1465" mass="162061">MSSSGPSRHSLQRWARGLKEDVKDCCKSLICTLCEPESPTVEDTPNFTRTLLKRLPELADENLVKVALSLAQLIMEIKEAAKDNMDMVERRIASTGAQLEIVGDARVSRWGPNDPETPWLGRFQKTLAEELTTLSRLGREWPIKQTADHEHEKCQVAAVFERMNDARMEFELYTDIRTLNTAKSMERTSGHSFLNELKPSRMADHKYYLEGRQKEGLRREVCTPGTRVRILGHAVKWANDPESEDVFWMFGPAGSGKTTIAFTIARRFEATFDADDTITLGGNFLCSRQFEETRLKTCIIRTLVYQLARKCAGFAEALNRVENFDSIDQDVGTQLRDLLIIPWKQYRSTRGSDSSSADRFLFLIDAVDEIERQGGSEFLHDLLTVIHDNHLPGLKFFVTSRSNPEIVSRVESFERKQLVRLQDVEEEEARNDIGTYLEANLPQLKGAAEMDLIQEFVGGLFIVAATIVRHLTLRRTRLSERKALIRRLFYPETQHATSTNPTHSLDNLYTRILTEVFDQFPEEVFGEKLGVLHAFLCTVEPTSTSIVARLLELELEDTGGFTDSTNPADDVIALLHGVLYTDQNHLVRFYHKSFADFIFDKTRSAQFACDQANNNQLLTRHCFRVMTSCLRFNIANIPSSFVFDSDNADLQDEVNRNISPELGYACQSWSHHLVRCLPFPVLFAVVFDFLQLRVLFWIETMNLLGVVTHCGPHLQKASEWVKTHEGDNVLTEQLMETGSFAVYFSTSPSSRSTPHLYLSSLATWPQDIGLALRWREHFPAIPDCRMLSLQDSTPLMTIDVGSKVWTVAMSPDGERIASGSRDGLVRIWDAQSGKQIITLKGHTGQISSAVFAGNGTQIASGSGDGSIRVWDVRTAELEMKLQPDGHGGSVTSVAFSKDGKLLVSGGADNLVRVWSTSTGQEQTILRGHTEYISCVALTPDSTQVISGSWDGTVRMWGVAVGEEHWVARSPTNINVSRVYSVTLSSNGVWIASGLHNGSIQVLDRRTGTVAMLLRGHTGHVRSVAFSGDGSRIVSGAQDAAICVWDMTTGRKLRVLHGHSSYVMSVIFSGDGGRVISGSLDNSVRVWDAEGSAEQDGEGLSARWQGHGGAVQSVAFSGDGTRIVTGSRDKSVRVWDVSSGERLIVLDHADEVNSAMFSADGTRVVSGSRDASVCVWDTGTGEKKLVLRGHTSAVHSVAFTMDGTLIISGSTDKTVRLWGTSTDSDERSVLQGHTEAIHSVAVSIDGTRIISGSADKSVRMWDRTTGEVVMVLLGHTDQVNSIVLSADGTQIVSGSNDRSVRVWDARTGEEKMILEGHTGPVSSVAFSRDGAHIVSGSQDRTVRVWSSVTGEERLVIRGHTDTVASVAFSMDGTHIVSGSRDSMVRVSDLNLGYISEVVDDDATGWLLAPSDSQQEREYLMYVPHDIYLPRSPSFLVISKDYPTPYRPLLKISNAVGDNWQQCYIPS</sequence>
<dbReference type="InterPro" id="IPR015943">
    <property type="entry name" value="WD40/YVTN_repeat-like_dom_sf"/>
</dbReference>
<feature type="repeat" description="WD" evidence="3">
    <location>
        <begin position="839"/>
        <end position="880"/>
    </location>
</feature>
<feature type="repeat" description="WD" evidence="3">
    <location>
        <begin position="1313"/>
        <end position="1354"/>
    </location>
</feature>
<feature type="repeat" description="WD" evidence="3">
    <location>
        <begin position="1144"/>
        <end position="1185"/>
    </location>
</feature>
<evidence type="ECO:0000256" key="3">
    <source>
        <dbReference type="PROSITE-ProRule" id="PRU00221"/>
    </source>
</evidence>
<dbReference type="Gene3D" id="3.40.50.300">
    <property type="entry name" value="P-loop containing nucleotide triphosphate hydrolases"/>
    <property type="match status" value="1"/>
</dbReference>
<dbReference type="InterPro" id="IPR055440">
    <property type="entry name" value="Beta-prop_WDR90_4th"/>
</dbReference>
<evidence type="ECO:0000313" key="6">
    <source>
        <dbReference type="EMBL" id="TEB33393.1"/>
    </source>
</evidence>
<keyword evidence="7" id="KW-1185">Reference proteome</keyword>
<evidence type="ECO:0000256" key="1">
    <source>
        <dbReference type="ARBA" id="ARBA00022574"/>
    </source>
</evidence>
<protein>
    <submittedName>
        <fullName evidence="6">WD40 repeat-like protein</fullName>
    </submittedName>
</protein>
<feature type="repeat" description="WD" evidence="3">
    <location>
        <begin position="1013"/>
        <end position="1054"/>
    </location>
</feature>
<feature type="repeat" description="WD" evidence="3">
    <location>
        <begin position="1271"/>
        <end position="1312"/>
    </location>
</feature>
<dbReference type="SMART" id="SM00320">
    <property type="entry name" value="WD40"/>
    <property type="match status" value="14"/>
</dbReference>
<dbReference type="Pfam" id="PF00400">
    <property type="entry name" value="WD40"/>
    <property type="match status" value="9"/>
</dbReference>
<dbReference type="Pfam" id="PF23342">
    <property type="entry name" value="WDR90_beta-prop_4th"/>
    <property type="match status" value="1"/>
</dbReference>
<dbReference type="InterPro" id="IPR020472">
    <property type="entry name" value="WD40_PAC1"/>
</dbReference>
<dbReference type="InterPro" id="IPR036322">
    <property type="entry name" value="WD40_repeat_dom_sf"/>
</dbReference>
<dbReference type="CDD" id="cd00200">
    <property type="entry name" value="WD40"/>
    <property type="match status" value="2"/>
</dbReference>
<keyword evidence="2" id="KW-0677">Repeat</keyword>